<feature type="binding site" evidence="1">
    <location>
        <position position="54"/>
    </location>
    <ligand>
        <name>CoA</name>
        <dbReference type="ChEBI" id="CHEBI:57287"/>
    </ligand>
</feature>
<sequence>MVVRIGGMTDAVCERLFAALLPGSAEVAVMAGDAGTGALTDAERAYIAGAVPKRVGEFAAARVCARRAIGRVRGVGGASGGVADLAPDLVADLVPDLVPGPERDVTWPAGLVGAITHCAGLRAAVVAPSARVLSLGIDAEVNEALPQDAWSMVSVPGEEQRA</sequence>
<evidence type="ECO:0000313" key="5">
    <source>
        <dbReference type="Proteomes" id="UP000006659"/>
    </source>
</evidence>
<reference evidence="4 5" key="1">
    <citation type="journal article" date="2011" name="BMC Genomics">
        <title>Complete genome sequence of Corynebacterium variabile DSM 44702 isolated from the surface of smear-ripened cheeses and insights into cheese ripening and flavor generation.</title>
        <authorList>
            <person name="Schroeder J."/>
            <person name="Maus I."/>
            <person name="Trost E."/>
            <person name="Tauch A."/>
        </authorList>
    </citation>
    <scope>NUCLEOTIDE SEQUENCE [LARGE SCALE GENOMIC DNA]</scope>
    <source>
        <strain evidence="5">DSM 44702 / JCM 12073 / NCIMB 30131</strain>
    </source>
</reference>
<organism evidence="4 5">
    <name type="scientific">Corynebacterium variabile (strain DSM 44702 / CIP 107183 / JCM 12073 / NCIMB 30131)</name>
    <name type="common">Corynebacterium mooreparkense</name>
    <dbReference type="NCBI Taxonomy" id="858619"/>
    <lineage>
        <taxon>Bacteria</taxon>
        <taxon>Bacillati</taxon>
        <taxon>Actinomycetota</taxon>
        <taxon>Actinomycetes</taxon>
        <taxon>Mycobacteriales</taxon>
        <taxon>Corynebacteriaceae</taxon>
        <taxon>Corynebacterium</taxon>
    </lineage>
</organism>
<dbReference type="GO" id="GO:0046872">
    <property type="term" value="F:metal ion binding"/>
    <property type="evidence" value="ECO:0007669"/>
    <property type="project" value="UniProtKB-KW"/>
</dbReference>
<dbReference type="PANTHER" id="PTHR38096:SF1">
    <property type="entry name" value="ENTEROBACTIN SYNTHASE COMPONENT D"/>
    <property type="match status" value="1"/>
</dbReference>
<evidence type="ECO:0000256" key="1">
    <source>
        <dbReference type="PIRSR" id="PIRSR603542-1"/>
    </source>
</evidence>
<accession>G0HGD3</accession>
<gene>
    <name evidence="4" type="ordered locus">CVAR_2833</name>
</gene>
<proteinExistence type="predicted"/>
<dbReference type="GO" id="GO:0009239">
    <property type="term" value="P:enterobactin biosynthetic process"/>
    <property type="evidence" value="ECO:0007669"/>
    <property type="project" value="InterPro"/>
</dbReference>
<dbReference type="PANTHER" id="PTHR38096">
    <property type="entry name" value="ENTEROBACTIN SYNTHASE COMPONENT D"/>
    <property type="match status" value="1"/>
</dbReference>
<dbReference type="GO" id="GO:0009366">
    <property type="term" value="C:enterobactin synthetase complex"/>
    <property type="evidence" value="ECO:0007669"/>
    <property type="project" value="InterPro"/>
</dbReference>
<feature type="binding site" evidence="2">
    <location>
        <position position="139"/>
    </location>
    <ligand>
        <name>Mg(2+)</name>
        <dbReference type="ChEBI" id="CHEBI:18420"/>
    </ligand>
</feature>
<name>G0HGD3_CORVD</name>
<feature type="domain" description="4'-phosphopantetheinyl transferase N-terminal" evidence="3">
    <location>
        <begin position="43"/>
        <end position="127"/>
    </location>
</feature>
<keyword evidence="2" id="KW-0460">Magnesium</keyword>
<dbReference type="InterPro" id="IPR041354">
    <property type="entry name" value="4PPT_N"/>
</dbReference>
<feature type="binding site" evidence="1">
    <location>
        <begin position="116"/>
        <end position="117"/>
    </location>
    <ligand>
        <name>CoA</name>
        <dbReference type="ChEBI" id="CHEBI:57287"/>
    </ligand>
</feature>
<dbReference type="InterPro" id="IPR003542">
    <property type="entry name" value="Enbac_synth_compD-like"/>
</dbReference>
<feature type="binding site" evidence="1">
    <location>
        <position position="138"/>
    </location>
    <ligand>
        <name>CoA</name>
        <dbReference type="ChEBI" id="CHEBI:57287"/>
    </ligand>
</feature>
<dbReference type="GO" id="GO:0005886">
    <property type="term" value="C:plasma membrane"/>
    <property type="evidence" value="ECO:0007669"/>
    <property type="project" value="TreeGrafter"/>
</dbReference>
<dbReference type="eggNOG" id="COG2977">
    <property type="taxonomic scope" value="Bacteria"/>
</dbReference>
<evidence type="ECO:0000313" key="4">
    <source>
        <dbReference type="EMBL" id="AEK38172.1"/>
    </source>
</evidence>
<evidence type="ECO:0000256" key="2">
    <source>
        <dbReference type="PIRSR" id="PIRSR603542-2"/>
    </source>
</evidence>
<dbReference type="EMBL" id="CP002917">
    <property type="protein sequence ID" value="AEK38172.1"/>
    <property type="molecule type" value="Genomic_DNA"/>
</dbReference>
<feature type="binding site" evidence="1">
    <location>
        <position position="62"/>
    </location>
    <ligand>
        <name>CoA</name>
        <dbReference type="ChEBI" id="CHEBI:57287"/>
    </ligand>
</feature>
<keyword evidence="2" id="KW-0479">Metal-binding</keyword>
<dbReference type="Proteomes" id="UP000006659">
    <property type="component" value="Chromosome"/>
</dbReference>
<protein>
    <recommendedName>
        <fullName evidence="3">4'-phosphopantetheinyl transferase N-terminal domain-containing protein</fullName>
    </recommendedName>
</protein>
<dbReference type="Pfam" id="PF17837">
    <property type="entry name" value="4PPT_N"/>
    <property type="match status" value="1"/>
</dbReference>
<feature type="binding site" evidence="2">
    <location>
        <position position="140"/>
    </location>
    <ligand>
        <name>Mg(2+)</name>
        <dbReference type="ChEBI" id="CHEBI:18420"/>
    </ligand>
</feature>
<dbReference type="HOGENOM" id="CLU_1632615_0_0_11"/>
<dbReference type="GO" id="GO:0008897">
    <property type="term" value="F:holo-[acyl-carrier-protein] synthase activity"/>
    <property type="evidence" value="ECO:0007669"/>
    <property type="project" value="TreeGrafter"/>
</dbReference>
<comment type="cofactor">
    <cofactor evidence="2">
        <name>Mg(2+)</name>
        <dbReference type="ChEBI" id="CHEBI:18420"/>
    </cofactor>
</comment>
<dbReference type="KEGG" id="cva:CVAR_2833"/>
<evidence type="ECO:0000259" key="3">
    <source>
        <dbReference type="Pfam" id="PF17837"/>
    </source>
</evidence>
<feature type="binding site" evidence="2">
    <location>
        <position position="138"/>
    </location>
    <ligand>
        <name>Mg(2+)</name>
        <dbReference type="ChEBI" id="CHEBI:18420"/>
    </ligand>
</feature>
<dbReference type="STRING" id="858619.CVAR_2833"/>
<dbReference type="AlphaFoldDB" id="G0HGD3"/>